<gene>
    <name evidence="4" type="primary">LOC101860569</name>
</gene>
<protein>
    <submittedName>
        <fullName evidence="4">Coiled-coil domain-containing protein 34 isoform X1</fullName>
    </submittedName>
</protein>
<reference evidence="4" key="1">
    <citation type="submission" date="2025-08" db="UniProtKB">
        <authorList>
            <consortium name="RefSeq"/>
        </authorList>
    </citation>
    <scope>IDENTIFICATION</scope>
</reference>
<name>A0ABM0ZZV1_APLCA</name>
<feature type="compositionally biased region" description="Basic and acidic residues" evidence="1">
    <location>
        <begin position="114"/>
        <end position="133"/>
    </location>
</feature>
<dbReference type="GeneID" id="101860569"/>
<keyword evidence="3" id="KW-1185">Reference proteome</keyword>
<dbReference type="PANTHER" id="PTHR23247:SF2">
    <property type="entry name" value="COILED-COIL DOMAIN-CONTAINING PROTEIN 34"/>
    <property type="match status" value="1"/>
</dbReference>
<accession>A0ABM0ZZV1</accession>
<dbReference type="PANTHER" id="PTHR23247">
    <property type="entry name" value="NY-REN-41 ANTIGEN L15 -RELATED"/>
    <property type="match status" value="1"/>
</dbReference>
<feature type="region of interest" description="Disordered" evidence="1">
    <location>
        <begin position="202"/>
        <end position="357"/>
    </location>
</feature>
<evidence type="ECO:0000313" key="3">
    <source>
        <dbReference type="Proteomes" id="UP000694888"/>
    </source>
</evidence>
<feature type="compositionally biased region" description="Polar residues" evidence="1">
    <location>
        <begin position="96"/>
        <end position="106"/>
    </location>
</feature>
<dbReference type="Pfam" id="PF13904">
    <property type="entry name" value="CCDC34"/>
    <property type="match status" value="1"/>
</dbReference>
<feature type="compositionally biased region" description="Basic and acidic residues" evidence="1">
    <location>
        <begin position="202"/>
        <end position="229"/>
    </location>
</feature>
<proteinExistence type="predicted"/>
<feature type="compositionally biased region" description="Basic and acidic residues" evidence="1">
    <location>
        <begin position="246"/>
        <end position="282"/>
    </location>
</feature>
<dbReference type="RefSeq" id="XP_012937952.1">
    <property type="nucleotide sequence ID" value="XM_013082498.2"/>
</dbReference>
<dbReference type="InterPro" id="IPR045323">
    <property type="entry name" value="CCDC34"/>
</dbReference>
<evidence type="ECO:0000313" key="4">
    <source>
        <dbReference type="RefSeq" id="XP_012937952.1"/>
    </source>
</evidence>
<feature type="domain" description="Coiled-coil" evidence="2">
    <location>
        <begin position="148"/>
        <end position="326"/>
    </location>
</feature>
<sequence length="357" mass="42246">MSLSFEAEGNQLQFDTSLVYWYRQKMQTSMTGRPRPVTATVTKPRWMQIPDPDAIAKIRSRSLESHASTDSLTSFLDHDSYVSENDTENGTHDNQKGQSDNRGTPDSNKKTRPTRNENRGRKNKSDNKIENSREISPAKSKSADSNMSAWEQWVVRKAKDDQRKKQEERQKKKEAKALKEKEEHEKQVKLTKAEVVRQQWTEKKDQEWTERQKMEKMKVQNDKRKKEELDQQIQQKAAEKFALWTEMKKKEERVRRRRIKEENLKIQQHEERRKVMAEERFKQWLHQAKGRPKSAPNSFGYLAGKMTGYHDRSAYPQPTFCNPVPWQPPSIPSSQKAEKPRKPAKVKPYKWNPEKYF</sequence>
<evidence type="ECO:0000256" key="1">
    <source>
        <dbReference type="SAM" id="MobiDB-lite"/>
    </source>
</evidence>
<organism evidence="3 4">
    <name type="scientific">Aplysia californica</name>
    <name type="common">California sea hare</name>
    <dbReference type="NCBI Taxonomy" id="6500"/>
    <lineage>
        <taxon>Eukaryota</taxon>
        <taxon>Metazoa</taxon>
        <taxon>Spiralia</taxon>
        <taxon>Lophotrochozoa</taxon>
        <taxon>Mollusca</taxon>
        <taxon>Gastropoda</taxon>
        <taxon>Heterobranchia</taxon>
        <taxon>Euthyneura</taxon>
        <taxon>Tectipleura</taxon>
        <taxon>Aplysiida</taxon>
        <taxon>Aplysioidea</taxon>
        <taxon>Aplysiidae</taxon>
        <taxon>Aplysia</taxon>
    </lineage>
</organism>
<evidence type="ECO:0000259" key="2">
    <source>
        <dbReference type="Pfam" id="PF13904"/>
    </source>
</evidence>
<dbReference type="InterPro" id="IPR025259">
    <property type="entry name" value="CCDC34/181"/>
</dbReference>
<dbReference type="Proteomes" id="UP000694888">
    <property type="component" value="Unplaced"/>
</dbReference>
<feature type="region of interest" description="Disordered" evidence="1">
    <location>
        <begin position="81"/>
        <end position="188"/>
    </location>
</feature>
<feature type="compositionally biased region" description="Basic and acidic residues" evidence="1">
    <location>
        <begin position="157"/>
        <end position="188"/>
    </location>
</feature>